<protein>
    <submittedName>
        <fullName evidence="2">Uncharacterized protein</fullName>
    </submittedName>
</protein>
<feature type="compositionally biased region" description="Basic and acidic residues" evidence="1">
    <location>
        <begin position="1"/>
        <end position="10"/>
    </location>
</feature>
<accession>G0TSZ5</accession>
<proteinExistence type="predicted"/>
<evidence type="ECO:0000256" key="1">
    <source>
        <dbReference type="SAM" id="MobiDB-lite"/>
    </source>
</evidence>
<sequence length="302" mass="33083">MEHGETEWKCHIGFSDDNAFVVDDSEEEQGGASQSRLPSSSETFTEETEEDENENENEKEENVVSDSDDDNDDDDDESYEEESANVKGDSDEDVEEVEEEVEEQPQEQEENEDGEAAEHVEPEDELGMETKLGEAEGERTMVAETVMGSGGLSEDVDEVFGSSCATKADTEASQVPSVNFFTFPGVSRDEADACNADSSSSEEMGQSPSSPERVQASVYQKEGVLQPPPAATVTYGDTDKLWSSPYFLDYQTVFVATRDKRARCLSALEETAAARAVLAKFELSLPTTRFDKALSDLLSTVC</sequence>
<reference evidence="2" key="1">
    <citation type="journal article" date="2012" name="Proc. Natl. Acad. Sci. U.S.A.">
        <title>Antigenic diversity is generated by distinct evolutionary mechanisms in African trypanosome species.</title>
        <authorList>
            <person name="Jackson A.P."/>
            <person name="Berry A."/>
            <person name="Aslett M."/>
            <person name="Allison H.C."/>
            <person name="Burton P."/>
            <person name="Vavrova-Anderson J."/>
            <person name="Brown R."/>
            <person name="Browne H."/>
            <person name="Corton N."/>
            <person name="Hauser H."/>
            <person name="Gamble J."/>
            <person name="Gilderthorp R."/>
            <person name="Marcello L."/>
            <person name="McQuillan J."/>
            <person name="Otto T.D."/>
            <person name="Quail M.A."/>
            <person name="Sanders M.J."/>
            <person name="van Tonder A."/>
            <person name="Ginger M.L."/>
            <person name="Field M.C."/>
            <person name="Barry J.D."/>
            <person name="Hertz-Fowler C."/>
            <person name="Berriman M."/>
        </authorList>
    </citation>
    <scope>NUCLEOTIDE SEQUENCE</scope>
    <source>
        <strain evidence="2">Y486</strain>
    </source>
</reference>
<evidence type="ECO:0000313" key="2">
    <source>
        <dbReference type="EMBL" id="CCC47075.1"/>
    </source>
</evidence>
<dbReference type="VEuPathDB" id="TriTrypDB:TvY486_0302620"/>
<organism evidence="2">
    <name type="scientific">Trypanosoma vivax (strain Y486)</name>
    <dbReference type="NCBI Taxonomy" id="1055687"/>
    <lineage>
        <taxon>Eukaryota</taxon>
        <taxon>Discoba</taxon>
        <taxon>Euglenozoa</taxon>
        <taxon>Kinetoplastea</taxon>
        <taxon>Metakinetoplastina</taxon>
        <taxon>Trypanosomatida</taxon>
        <taxon>Trypanosomatidae</taxon>
        <taxon>Trypanosoma</taxon>
        <taxon>Duttonella</taxon>
    </lineage>
</organism>
<feature type="compositionally biased region" description="Polar residues" evidence="1">
    <location>
        <begin position="31"/>
        <end position="41"/>
    </location>
</feature>
<feature type="compositionally biased region" description="Low complexity" evidence="1">
    <location>
        <begin position="198"/>
        <end position="212"/>
    </location>
</feature>
<dbReference type="OMA" id="TEWKCHI"/>
<gene>
    <name evidence="2" type="ORF">TVY486_0302620</name>
</gene>
<feature type="region of interest" description="Disordered" evidence="1">
    <location>
        <begin position="190"/>
        <end position="215"/>
    </location>
</feature>
<feature type="compositionally biased region" description="Acidic residues" evidence="1">
    <location>
        <begin position="90"/>
        <end position="127"/>
    </location>
</feature>
<name>G0TSZ5_TRYVY</name>
<feature type="compositionally biased region" description="Acidic residues" evidence="1">
    <location>
        <begin position="66"/>
        <end position="83"/>
    </location>
</feature>
<feature type="region of interest" description="Disordered" evidence="1">
    <location>
        <begin position="1"/>
        <end position="139"/>
    </location>
</feature>
<feature type="compositionally biased region" description="Acidic residues" evidence="1">
    <location>
        <begin position="44"/>
        <end position="59"/>
    </location>
</feature>
<dbReference type="EMBL" id="HE573019">
    <property type="protein sequence ID" value="CCC47075.1"/>
    <property type="molecule type" value="Genomic_DNA"/>
</dbReference>
<dbReference type="AlphaFoldDB" id="G0TSZ5"/>